<proteinExistence type="predicted"/>
<dbReference type="EMBL" id="AEBR01000049">
    <property type="protein sequence ID" value="EFM82854.1"/>
    <property type="molecule type" value="Genomic_DNA"/>
</dbReference>
<dbReference type="RefSeq" id="WP_002387766.1">
    <property type="nucleotide sequence ID" value="NZ_GL454450.1"/>
</dbReference>
<accession>A0A125W6C9</accession>
<comment type="caution">
    <text evidence="1">The sequence shown here is derived from an EMBL/GenBank/DDBJ whole genome shotgun (WGS) entry which is preliminary data.</text>
</comment>
<organism evidence="1 2">
    <name type="scientific">Enterococcus faecalis TX4248</name>
    <dbReference type="NCBI Taxonomy" id="749495"/>
    <lineage>
        <taxon>Bacteria</taxon>
        <taxon>Bacillati</taxon>
        <taxon>Bacillota</taxon>
        <taxon>Bacilli</taxon>
        <taxon>Lactobacillales</taxon>
        <taxon>Enterococcaceae</taxon>
        <taxon>Enterococcus</taxon>
    </lineage>
</organism>
<evidence type="ECO:0000313" key="2">
    <source>
        <dbReference type="Proteomes" id="UP000004846"/>
    </source>
</evidence>
<sequence length="134" mass="14996">MKLLKWRWQWNKDHKKGEVSMKKVLPFIALVGLLLLSGCGSDMKKILTADGGKWEGTGFGVSTQFTFYKDGEVSLLESGSSYSGTYSYNDKEEKLTIDISNIGKNIFSDVKEKNGKITANYGKNTISLEKVKEK</sequence>
<protein>
    <recommendedName>
        <fullName evidence="3">DUF4923 domain-containing protein</fullName>
    </recommendedName>
</protein>
<dbReference type="Proteomes" id="UP000004846">
    <property type="component" value="Unassembled WGS sequence"/>
</dbReference>
<evidence type="ECO:0008006" key="3">
    <source>
        <dbReference type="Google" id="ProtNLM"/>
    </source>
</evidence>
<reference evidence="2" key="1">
    <citation type="submission" date="2010-07" db="EMBL/GenBank/DDBJ databases">
        <authorList>
            <person name="Weinstock G."/>
            <person name="Sodergren E."/>
            <person name="Clifton S."/>
            <person name="Fulton L."/>
            <person name="Fulton B."/>
            <person name="Courtney L."/>
            <person name="Fronick C."/>
            <person name="Harrison M."/>
            <person name="Strong C."/>
            <person name="Farmer C."/>
            <person name="Delahaunty K."/>
            <person name="Markovic C."/>
            <person name="Hall O."/>
            <person name="Minx P."/>
            <person name="Tomlinson C."/>
            <person name="Mitreva M."/>
            <person name="Hou S."/>
            <person name="Chen J."/>
            <person name="Wollam A."/>
            <person name="Pepin K.H."/>
            <person name="Johnson M."/>
            <person name="Bhonagiri V."/>
            <person name="Zhang X."/>
            <person name="Suruliraj S."/>
            <person name="Warren W."/>
            <person name="Chinwalla A."/>
            <person name="Mardis E.R."/>
            <person name="Wilson R.K."/>
        </authorList>
    </citation>
    <scope>NUCLEOTIDE SEQUENCE [LARGE SCALE GENOMIC DNA]</scope>
    <source>
        <strain evidence="2">TX4248</strain>
    </source>
</reference>
<evidence type="ECO:0000313" key="1">
    <source>
        <dbReference type="EMBL" id="EFM82854.1"/>
    </source>
</evidence>
<dbReference type="AlphaFoldDB" id="A0A125W6C9"/>
<gene>
    <name evidence="1" type="ORF">HMPREF9498_01535</name>
</gene>
<dbReference type="HOGENOM" id="CLU_170201_0_0_9"/>
<name>A0A125W6C9_ENTFL</name>